<evidence type="ECO:0000256" key="3">
    <source>
        <dbReference type="ARBA" id="ARBA00022475"/>
    </source>
</evidence>
<organism evidence="9 10">
    <name type="scientific">Tepidibacter hydrothermalis</name>
    <dbReference type="NCBI Taxonomy" id="3036126"/>
    <lineage>
        <taxon>Bacteria</taxon>
        <taxon>Bacillati</taxon>
        <taxon>Bacillota</taxon>
        <taxon>Clostridia</taxon>
        <taxon>Peptostreptococcales</taxon>
        <taxon>Peptostreptococcaceae</taxon>
        <taxon>Tepidibacter</taxon>
    </lineage>
</organism>
<feature type="transmembrane region" description="Helical" evidence="8">
    <location>
        <begin position="154"/>
        <end position="174"/>
    </location>
</feature>
<evidence type="ECO:0000256" key="8">
    <source>
        <dbReference type="SAM" id="Phobius"/>
    </source>
</evidence>
<protein>
    <submittedName>
        <fullName evidence="9">ZIP family metal transporter</fullName>
    </submittedName>
</protein>
<keyword evidence="7 8" id="KW-0472">Membrane</keyword>
<keyword evidence="6 8" id="KW-1133">Transmembrane helix</keyword>
<reference evidence="9 10" key="1">
    <citation type="submission" date="2023-03" db="EMBL/GenBank/DDBJ databases">
        <title>Complete genome sequence of Tepidibacter sp. SWIR-1, isolated from a deep-sea hydrothermal vent.</title>
        <authorList>
            <person name="Li X."/>
        </authorList>
    </citation>
    <scope>NUCLEOTIDE SEQUENCE [LARGE SCALE GENOMIC DNA]</scope>
    <source>
        <strain evidence="9 10">SWIR-1</strain>
    </source>
</reference>
<dbReference type="Proteomes" id="UP001222800">
    <property type="component" value="Chromosome"/>
</dbReference>
<proteinExistence type="inferred from homology"/>
<feature type="transmembrane region" description="Helical" evidence="8">
    <location>
        <begin position="213"/>
        <end position="230"/>
    </location>
</feature>
<feature type="transmembrane region" description="Helical" evidence="8">
    <location>
        <begin position="35"/>
        <end position="54"/>
    </location>
</feature>
<keyword evidence="5" id="KW-0862">Zinc</keyword>
<dbReference type="PANTHER" id="PTHR11040:SF211">
    <property type="entry name" value="ZINC TRANSPORTER ZIP11"/>
    <property type="match status" value="1"/>
</dbReference>
<dbReference type="EMBL" id="CP120733">
    <property type="protein sequence ID" value="WFD09562.1"/>
    <property type="molecule type" value="Genomic_DNA"/>
</dbReference>
<feature type="transmembrane region" description="Helical" evidence="8">
    <location>
        <begin position="60"/>
        <end position="78"/>
    </location>
</feature>
<comment type="subcellular location">
    <subcellularLocation>
        <location evidence="1">Cell membrane</location>
        <topology evidence="1">Multi-pass membrane protein</topology>
    </subcellularLocation>
</comment>
<dbReference type="Pfam" id="PF02535">
    <property type="entry name" value="Zip"/>
    <property type="match status" value="1"/>
</dbReference>
<keyword evidence="10" id="KW-1185">Reference proteome</keyword>
<evidence type="ECO:0000256" key="4">
    <source>
        <dbReference type="ARBA" id="ARBA00022692"/>
    </source>
</evidence>
<gene>
    <name evidence="9" type="ORF">P4S50_14380</name>
</gene>
<keyword evidence="3" id="KW-1003">Cell membrane</keyword>
<evidence type="ECO:0000256" key="1">
    <source>
        <dbReference type="ARBA" id="ARBA00004651"/>
    </source>
</evidence>
<keyword evidence="4 8" id="KW-0812">Transmembrane</keyword>
<sequence>MGGFIASLITGFCTGVGAIPILFIKNLSEKTEDILLGFAAGIMVFAGAYSLIYPCIEQGHNIQATIGILLGAFFMYYLEQKIPEDKVKGNFMFVVANIIHNIPEGFVIGAGYEAEGNNTGILFAIAIGIQNIPEGLIIGNILKNTLNSKYKAILYTSLIGLAEPLSAGIGILTLQYIRVLIPFSMAFAGGSILYVVSNEMIPKCHCRGNEKKATFGFVLGFVVMVIMRGII</sequence>
<evidence type="ECO:0000313" key="10">
    <source>
        <dbReference type="Proteomes" id="UP001222800"/>
    </source>
</evidence>
<comment type="similarity">
    <text evidence="2">Belongs to the ZIP transporter (TC 2.A.5) family.</text>
</comment>
<feature type="transmembrane region" description="Helical" evidence="8">
    <location>
        <begin position="121"/>
        <end position="142"/>
    </location>
</feature>
<evidence type="ECO:0000256" key="7">
    <source>
        <dbReference type="ARBA" id="ARBA00023136"/>
    </source>
</evidence>
<name>A0ABY8E9I8_9FIRM</name>
<dbReference type="InterPro" id="IPR003689">
    <property type="entry name" value="ZIP"/>
</dbReference>
<dbReference type="PANTHER" id="PTHR11040">
    <property type="entry name" value="ZINC/IRON TRANSPORTER"/>
    <property type="match status" value="1"/>
</dbReference>
<dbReference type="RefSeq" id="WP_277731492.1">
    <property type="nucleotide sequence ID" value="NZ_CP120733.1"/>
</dbReference>
<evidence type="ECO:0000313" key="9">
    <source>
        <dbReference type="EMBL" id="WFD09562.1"/>
    </source>
</evidence>
<evidence type="ECO:0000256" key="2">
    <source>
        <dbReference type="ARBA" id="ARBA00006939"/>
    </source>
</evidence>
<evidence type="ECO:0000256" key="6">
    <source>
        <dbReference type="ARBA" id="ARBA00022989"/>
    </source>
</evidence>
<feature type="transmembrane region" description="Helical" evidence="8">
    <location>
        <begin position="180"/>
        <end position="201"/>
    </location>
</feature>
<accession>A0ABY8E9I8</accession>
<feature type="transmembrane region" description="Helical" evidence="8">
    <location>
        <begin position="90"/>
        <end position="109"/>
    </location>
</feature>
<evidence type="ECO:0000256" key="5">
    <source>
        <dbReference type="ARBA" id="ARBA00022833"/>
    </source>
</evidence>
<feature type="transmembrane region" description="Helical" evidence="8">
    <location>
        <begin position="6"/>
        <end position="23"/>
    </location>
</feature>